<comment type="caution">
    <text evidence="2">The sequence shown here is derived from an EMBL/GenBank/DDBJ whole genome shotgun (WGS) entry which is preliminary data.</text>
</comment>
<name>A0A9Q3KBI0_9BASI</name>
<evidence type="ECO:0000313" key="2">
    <source>
        <dbReference type="EMBL" id="MBW0576767.1"/>
    </source>
</evidence>
<evidence type="ECO:0000313" key="3">
    <source>
        <dbReference type="Proteomes" id="UP000765509"/>
    </source>
</evidence>
<sequence length="187" mass="21595">MQIDSNIQSYGQTDPESSRESRLTYSNWVDPESTSMINSRTSEFGQERIHDQGLNSYNPPSTTSITSLSQIKSQHESKMANELPQTMNNSNQRRKRKNSKAYELDRNSRKIGKTEKTTRSDKNTELNKSYFENMCDYVEIEQNYSNLFGDCKKTQLGTGKNTFLQEFGHFEKYLNLNNKKGSLNLDS</sequence>
<keyword evidence="3" id="KW-1185">Reference proteome</keyword>
<proteinExistence type="predicted"/>
<protein>
    <submittedName>
        <fullName evidence="2">Uncharacterized protein</fullName>
    </submittedName>
</protein>
<dbReference type="Proteomes" id="UP000765509">
    <property type="component" value="Unassembled WGS sequence"/>
</dbReference>
<gene>
    <name evidence="2" type="ORF">O181_116482</name>
</gene>
<accession>A0A9Q3KBI0</accession>
<reference evidence="2" key="1">
    <citation type="submission" date="2021-03" db="EMBL/GenBank/DDBJ databases">
        <title>Draft genome sequence of rust myrtle Austropuccinia psidii MF-1, a brazilian biotype.</title>
        <authorList>
            <person name="Quecine M.C."/>
            <person name="Pachon D.M.R."/>
            <person name="Bonatelli M.L."/>
            <person name="Correr F.H."/>
            <person name="Franceschini L.M."/>
            <person name="Leite T.F."/>
            <person name="Margarido G.R.A."/>
            <person name="Almeida C.A."/>
            <person name="Ferrarezi J.A."/>
            <person name="Labate C.A."/>
        </authorList>
    </citation>
    <scope>NUCLEOTIDE SEQUENCE</scope>
    <source>
        <strain evidence="2">MF-1</strain>
    </source>
</reference>
<dbReference type="AlphaFoldDB" id="A0A9Q3KBI0"/>
<feature type="region of interest" description="Disordered" evidence="1">
    <location>
        <begin position="1"/>
        <end position="34"/>
    </location>
</feature>
<dbReference type="EMBL" id="AVOT02099123">
    <property type="protein sequence ID" value="MBW0576767.1"/>
    <property type="molecule type" value="Genomic_DNA"/>
</dbReference>
<organism evidence="2 3">
    <name type="scientific">Austropuccinia psidii MF-1</name>
    <dbReference type="NCBI Taxonomy" id="1389203"/>
    <lineage>
        <taxon>Eukaryota</taxon>
        <taxon>Fungi</taxon>
        <taxon>Dikarya</taxon>
        <taxon>Basidiomycota</taxon>
        <taxon>Pucciniomycotina</taxon>
        <taxon>Pucciniomycetes</taxon>
        <taxon>Pucciniales</taxon>
        <taxon>Sphaerophragmiaceae</taxon>
        <taxon>Austropuccinia</taxon>
    </lineage>
</organism>
<feature type="region of interest" description="Disordered" evidence="1">
    <location>
        <begin position="76"/>
        <end position="121"/>
    </location>
</feature>
<feature type="compositionally biased region" description="Basic and acidic residues" evidence="1">
    <location>
        <begin position="100"/>
        <end position="121"/>
    </location>
</feature>
<feature type="compositionally biased region" description="Polar residues" evidence="1">
    <location>
        <begin position="23"/>
        <end position="34"/>
    </location>
</feature>
<evidence type="ECO:0000256" key="1">
    <source>
        <dbReference type="SAM" id="MobiDB-lite"/>
    </source>
</evidence>
<feature type="compositionally biased region" description="Polar residues" evidence="1">
    <location>
        <begin position="1"/>
        <end position="15"/>
    </location>
</feature>